<feature type="compositionally biased region" description="Low complexity" evidence="1">
    <location>
        <begin position="1"/>
        <end position="12"/>
    </location>
</feature>
<dbReference type="InterPro" id="IPR036514">
    <property type="entry name" value="SGNH_hydro_sf"/>
</dbReference>
<feature type="region of interest" description="Disordered" evidence="1">
    <location>
        <begin position="1"/>
        <end position="27"/>
    </location>
</feature>
<evidence type="ECO:0000313" key="4">
    <source>
        <dbReference type="Proteomes" id="UP000192596"/>
    </source>
</evidence>
<dbReference type="PANTHER" id="PTHR30383">
    <property type="entry name" value="THIOESTERASE 1/PROTEASE 1/LYSOPHOSPHOLIPASE L1"/>
    <property type="match status" value="1"/>
</dbReference>
<dbReference type="Gene3D" id="3.40.50.1110">
    <property type="entry name" value="SGNH hydrolase"/>
    <property type="match status" value="1"/>
</dbReference>
<gene>
    <name evidence="3" type="ORF">B0A48_12716</name>
</gene>
<dbReference type="Proteomes" id="UP000192596">
    <property type="component" value="Unassembled WGS sequence"/>
</dbReference>
<dbReference type="GO" id="GO:0004622">
    <property type="term" value="F:phosphatidylcholine lysophospholipase activity"/>
    <property type="evidence" value="ECO:0007669"/>
    <property type="project" value="TreeGrafter"/>
</dbReference>
<dbReference type="EMBL" id="NAJO01000030">
    <property type="protein sequence ID" value="OQO01679.1"/>
    <property type="molecule type" value="Genomic_DNA"/>
</dbReference>
<dbReference type="InterPro" id="IPR013830">
    <property type="entry name" value="SGNH_hydro"/>
</dbReference>
<name>A0A1V8SRI8_9PEZI</name>
<dbReference type="STRING" id="1507870.A0A1V8SRI8"/>
<proteinExistence type="predicted"/>
<comment type="caution">
    <text evidence="3">The sequence shown here is derived from an EMBL/GenBank/DDBJ whole genome shotgun (WGS) entry which is preliminary data.</text>
</comment>
<dbReference type="SUPFAM" id="SSF52266">
    <property type="entry name" value="SGNH hydrolase"/>
    <property type="match status" value="1"/>
</dbReference>
<dbReference type="OrthoDB" id="2119228at2759"/>
<accession>A0A1V8SRI8</accession>
<dbReference type="Pfam" id="PF13472">
    <property type="entry name" value="Lipase_GDSL_2"/>
    <property type="match status" value="1"/>
</dbReference>
<dbReference type="InterPro" id="IPR051532">
    <property type="entry name" value="Ester_Hydrolysis_Enzymes"/>
</dbReference>
<dbReference type="PANTHER" id="PTHR30383:SF5">
    <property type="entry name" value="SGNH HYDROLASE-TYPE ESTERASE DOMAIN-CONTAINING PROTEIN"/>
    <property type="match status" value="1"/>
</dbReference>
<evidence type="ECO:0000313" key="3">
    <source>
        <dbReference type="EMBL" id="OQO01679.1"/>
    </source>
</evidence>
<organism evidence="3 4">
    <name type="scientific">Cryoendolithus antarcticus</name>
    <dbReference type="NCBI Taxonomy" id="1507870"/>
    <lineage>
        <taxon>Eukaryota</taxon>
        <taxon>Fungi</taxon>
        <taxon>Dikarya</taxon>
        <taxon>Ascomycota</taxon>
        <taxon>Pezizomycotina</taxon>
        <taxon>Dothideomycetes</taxon>
        <taxon>Dothideomycetidae</taxon>
        <taxon>Cladosporiales</taxon>
        <taxon>Cladosporiaceae</taxon>
        <taxon>Cryoendolithus</taxon>
    </lineage>
</organism>
<feature type="domain" description="SGNH hydrolase-type esterase" evidence="2">
    <location>
        <begin position="40"/>
        <end position="249"/>
    </location>
</feature>
<sequence>MDSPSSPIILTPPSSPPSPPPLDSLNLDHAPPKPLRILILGDSMTQGQEGDYTWRYRLWHWLSTQSLARPVVFVGPYTGTMTPNPVSPLPDPNINASGGYALDADSEFDSRHCSGWGWAAWQMKGMVQDLVTNWNPDLVLCMLGFNDMGWNVSDAAGTLESIRDIVLNARKVSPRIDFAVANVPQRRKMDGREDLIVQTGLCNAGLEAVVKLLGTRESKVHLVRLREGYACGPDSCEGGYDGLHPNTLGEWQIARAFSKALVEGFGLGERVLEVPRVIPKRVLPVPMGLRVRCVKGKVIGNWERVYGAYGYDIQHGRSTDKKLHDGVAILNQWESDWIPTAGVYEVRIRSQAGEVEKSEWTAIESVSARGMVFEDG</sequence>
<evidence type="ECO:0000259" key="2">
    <source>
        <dbReference type="Pfam" id="PF13472"/>
    </source>
</evidence>
<dbReference type="AlphaFoldDB" id="A0A1V8SRI8"/>
<reference evidence="4" key="1">
    <citation type="submission" date="2017-03" db="EMBL/GenBank/DDBJ databases">
        <title>Genomes of endolithic fungi from Antarctica.</title>
        <authorList>
            <person name="Coleine C."/>
            <person name="Masonjones S."/>
            <person name="Stajich J.E."/>
        </authorList>
    </citation>
    <scope>NUCLEOTIDE SEQUENCE [LARGE SCALE GENOMIC DNA]</scope>
    <source>
        <strain evidence="4">CCFEE 5527</strain>
    </source>
</reference>
<keyword evidence="4" id="KW-1185">Reference proteome</keyword>
<feature type="compositionally biased region" description="Pro residues" evidence="1">
    <location>
        <begin position="13"/>
        <end position="22"/>
    </location>
</feature>
<protein>
    <recommendedName>
        <fullName evidence="2">SGNH hydrolase-type esterase domain-containing protein</fullName>
    </recommendedName>
</protein>
<evidence type="ECO:0000256" key="1">
    <source>
        <dbReference type="SAM" id="MobiDB-lite"/>
    </source>
</evidence>
<dbReference type="InParanoid" id="A0A1V8SRI8"/>